<dbReference type="InterPro" id="IPR050834">
    <property type="entry name" value="Glycosyltransf_2"/>
</dbReference>
<keyword evidence="4" id="KW-0808">Transferase</keyword>
<comment type="similarity">
    <text evidence="1">Belongs to the glycosyltransferase 2 family.</text>
</comment>
<keyword evidence="2" id="KW-0472">Membrane</keyword>
<dbReference type="PANTHER" id="PTHR43685">
    <property type="entry name" value="GLYCOSYLTRANSFERASE"/>
    <property type="match status" value="1"/>
</dbReference>
<evidence type="ECO:0000259" key="3">
    <source>
        <dbReference type="Pfam" id="PF00535"/>
    </source>
</evidence>
<evidence type="ECO:0000313" key="4">
    <source>
        <dbReference type="EMBL" id="QIB68172.1"/>
    </source>
</evidence>
<dbReference type="Gene3D" id="3.90.550.10">
    <property type="entry name" value="Spore Coat Polysaccharide Biosynthesis Protein SpsA, Chain A"/>
    <property type="match status" value="1"/>
</dbReference>
<dbReference type="GO" id="GO:0016740">
    <property type="term" value="F:transferase activity"/>
    <property type="evidence" value="ECO:0007669"/>
    <property type="project" value="UniProtKB-KW"/>
</dbReference>
<protein>
    <submittedName>
        <fullName evidence="4">Glycosyltransferase</fullName>
    </submittedName>
</protein>
<dbReference type="RefSeq" id="WP_163065092.1">
    <property type="nucleotide sequence ID" value="NZ_CP048649.1"/>
</dbReference>
<feature type="domain" description="Glycosyltransferase 2-like" evidence="3">
    <location>
        <begin position="10"/>
        <end position="163"/>
    </location>
</feature>
<proteinExistence type="inferred from homology"/>
<dbReference type="EMBL" id="CP048649">
    <property type="protein sequence ID" value="QIB68172.1"/>
    <property type="molecule type" value="Genomic_DNA"/>
</dbReference>
<evidence type="ECO:0000256" key="1">
    <source>
        <dbReference type="ARBA" id="ARBA00006739"/>
    </source>
</evidence>
<dbReference type="PANTHER" id="PTHR43685:SF11">
    <property type="entry name" value="GLYCOSYLTRANSFERASE TAGX-RELATED"/>
    <property type="match status" value="1"/>
</dbReference>
<dbReference type="AlphaFoldDB" id="A0A858BS62"/>
<keyword evidence="5" id="KW-1185">Reference proteome</keyword>
<reference evidence="4 5" key="1">
    <citation type="submission" date="2020-02" db="EMBL/GenBank/DDBJ databases">
        <authorList>
            <person name="Kim Y.B."/>
            <person name="Roh S.W."/>
        </authorList>
    </citation>
    <scope>NUCLEOTIDE SEQUENCE [LARGE SCALE GENOMIC DNA]</scope>
    <source>
        <strain evidence="4 5">DSM 103574</strain>
    </source>
</reference>
<dbReference type="KEGG" id="abut:Ami103574_02085"/>
<name>A0A858BS62_9FIRM</name>
<keyword evidence="2" id="KW-1133">Transmembrane helix</keyword>
<dbReference type="SUPFAM" id="SSF53448">
    <property type="entry name" value="Nucleotide-diphospho-sugar transferases"/>
    <property type="match status" value="1"/>
</dbReference>
<sequence>METNNKPLVSALIVAYNSGDLIFETIDSVLMQDYPNIELIISDDASKKGFDKQEIEEYIKKNRQRNIKNYKVFKNTENLGTVKHLENMREVAKGEFDISIAGDDVWIDNTVFSDFINRFIELGDAAEFIVSQVQMCDEKLEKIISNFIPDDEIEIIKKGNQSQLLNISIYHCILPGLGSAFRSTFHNKIGKLSDQYKLIEDWTTHIRALKRGIPVFYLDRVTAKHRDGGVSHGNSRNCSDTYFDYCRDLLVLFENEIMPNSHDFDENAFEKALSNHEFRKEKYIEEFNAYKRYSSKKEKKILGISKWKIQEYLKNKLTKFCNLNEIKKNLICNAILFIAVNSISFKNNTLMPNFINYFIFICSMFMFFLLNLQILCKFIILLNKIKKLK</sequence>
<evidence type="ECO:0000313" key="5">
    <source>
        <dbReference type="Proteomes" id="UP000466848"/>
    </source>
</evidence>
<keyword evidence="2" id="KW-0812">Transmembrane</keyword>
<accession>A0A858BS62</accession>
<feature type="transmembrane region" description="Helical" evidence="2">
    <location>
        <begin position="354"/>
        <end position="382"/>
    </location>
</feature>
<dbReference type="Pfam" id="PF00535">
    <property type="entry name" value="Glycos_transf_2"/>
    <property type="match status" value="1"/>
</dbReference>
<dbReference type="Proteomes" id="UP000466848">
    <property type="component" value="Chromosome"/>
</dbReference>
<dbReference type="InterPro" id="IPR029044">
    <property type="entry name" value="Nucleotide-diphossugar_trans"/>
</dbReference>
<organism evidence="4 5">
    <name type="scientific">Aminipila butyrica</name>
    <dbReference type="NCBI Taxonomy" id="433296"/>
    <lineage>
        <taxon>Bacteria</taxon>
        <taxon>Bacillati</taxon>
        <taxon>Bacillota</taxon>
        <taxon>Clostridia</taxon>
        <taxon>Peptostreptococcales</taxon>
        <taxon>Anaerovoracaceae</taxon>
        <taxon>Aminipila</taxon>
    </lineage>
</organism>
<dbReference type="InterPro" id="IPR001173">
    <property type="entry name" value="Glyco_trans_2-like"/>
</dbReference>
<gene>
    <name evidence="4" type="ORF">Ami103574_02085</name>
</gene>
<evidence type="ECO:0000256" key="2">
    <source>
        <dbReference type="SAM" id="Phobius"/>
    </source>
</evidence>